<dbReference type="GO" id="GO:0005886">
    <property type="term" value="C:plasma membrane"/>
    <property type="evidence" value="ECO:0007669"/>
    <property type="project" value="UniProtKB-SubCell"/>
</dbReference>
<feature type="transmembrane region" description="Helical" evidence="7">
    <location>
        <begin position="370"/>
        <end position="390"/>
    </location>
</feature>
<proteinExistence type="predicted"/>
<feature type="transmembrane region" description="Helical" evidence="7">
    <location>
        <begin position="304"/>
        <end position="326"/>
    </location>
</feature>
<dbReference type="PANTHER" id="PTHR42718:SF46">
    <property type="entry name" value="BLR6921 PROTEIN"/>
    <property type="match status" value="1"/>
</dbReference>
<keyword evidence="10" id="KW-1185">Reference proteome</keyword>
<dbReference type="AlphaFoldDB" id="A0A7K1L251"/>
<evidence type="ECO:0000256" key="4">
    <source>
        <dbReference type="ARBA" id="ARBA00022692"/>
    </source>
</evidence>
<dbReference type="RefSeq" id="WP_312874592.1">
    <property type="nucleotide sequence ID" value="NZ_WOFH01000006.1"/>
</dbReference>
<dbReference type="Gene3D" id="1.20.1250.20">
    <property type="entry name" value="MFS general substrate transporter like domains"/>
    <property type="match status" value="1"/>
</dbReference>
<keyword evidence="4 7" id="KW-0812">Transmembrane</keyword>
<gene>
    <name evidence="9" type="ORF">GNZ18_18120</name>
</gene>
<keyword evidence="2" id="KW-0813">Transport</keyword>
<dbReference type="GO" id="GO:0022857">
    <property type="term" value="F:transmembrane transporter activity"/>
    <property type="evidence" value="ECO:0007669"/>
    <property type="project" value="InterPro"/>
</dbReference>
<keyword evidence="5 7" id="KW-1133">Transmembrane helix</keyword>
<dbReference type="EMBL" id="WOFH01000006">
    <property type="protein sequence ID" value="MUN38510.1"/>
    <property type="molecule type" value="Genomic_DNA"/>
</dbReference>
<keyword evidence="6 7" id="KW-0472">Membrane</keyword>
<keyword evidence="3" id="KW-1003">Cell membrane</keyword>
<feature type="transmembrane region" description="Helical" evidence="7">
    <location>
        <begin position="442"/>
        <end position="461"/>
    </location>
</feature>
<dbReference type="Gene3D" id="1.20.1720.10">
    <property type="entry name" value="Multidrug resistance protein D"/>
    <property type="match status" value="1"/>
</dbReference>
<feature type="transmembrane region" description="Helical" evidence="7">
    <location>
        <begin position="140"/>
        <end position="158"/>
    </location>
</feature>
<dbReference type="PANTHER" id="PTHR42718">
    <property type="entry name" value="MAJOR FACILITATOR SUPERFAMILY MULTIDRUG TRANSPORTER MFSC"/>
    <property type="match status" value="1"/>
</dbReference>
<evidence type="ECO:0000256" key="3">
    <source>
        <dbReference type="ARBA" id="ARBA00022475"/>
    </source>
</evidence>
<feature type="transmembrane region" description="Helical" evidence="7">
    <location>
        <begin position="106"/>
        <end position="128"/>
    </location>
</feature>
<dbReference type="InterPro" id="IPR020846">
    <property type="entry name" value="MFS_dom"/>
</dbReference>
<comment type="caution">
    <text evidence="9">The sequence shown here is derived from an EMBL/GenBank/DDBJ whole genome shotgun (WGS) entry which is preliminary data.</text>
</comment>
<dbReference type="Pfam" id="PF07690">
    <property type="entry name" value="MFS_1"/>
    <property type="match status" value="1"/>
</dbReference>
<feature type="transmembrane region" description="Helical" evidence="7">
    <location>
        <begin position="49"/>
        <end position="69"/>
    </location>
</feature>
<feature type="transmembrane region" description="Helical" evidence="7">
    <location>
        <begin position="235"/>
        <end position="252"/>
    </location>
</feature>
<feature type="transmembrane region" description="Helical" evidence="7">
    <location>
        <begin position="16"/>
        <end position="37"/>
    </location>
</feature>
<organism evidence="9 10">
    <name type="scientific">Actinomadura litoris</name>
    <dbReference type="NCBI Taxonomy" id="2678616"/>
    <lineage>
        <taxon>Bacteria</taxon>
        <taxon>Bacillati</taxon>
        <taxon>Actinomycetota</taxon>
        <taxon>Actinomycetes</taxon>
        <taxon>Streptosporangiales</taxon>
        <taxon>Thermomonosporaceae</taxon>
        <taxon>Actinomadura</taxon>
    </lineage>
</organism>
<dbReference type="PROSITE" id="PS50850">
    <property type="entry name" value="MFS"/>
    <property type="match status" value="1"/>
</dbReference>
<evidence type="ECO:0000313" key="10">
    <source>
        <dbReference type="Proteomes" id="UP000432015"/>
    </source>
</evidence>
<feature type="transmembrane region" description="Helical" evidence="7">
    <location>
        <begin position="272"/>
        <end position="292"/>
    </location>
</feature>
<dbReference type="InterPro" id="IPR036259">
    <property type="entry name" value="MFS_trans_sf"/>
</dbReference>
<feature type="transmembrane region" description="Helical" evidence="7">
    <location>
        <begin position="203"/>
        <end position="223"/>
    </location>
</feature>
<feature type="transmembrane region" description="Helical" evidence="7">
    <location>
        <begin position="338"/>
        <end position="358"/>
    </location>
</feature>
<dbReference type="SUPFAM" id="SSF103473">
    <property type="entry name" value="MFS general substrate transporter"/>
    <property type="match status" value="1"/>
</dbReference>
<dbReference type="InterPro" id="IPR011701">
    <property type="entry name" value="MFS"/>
</dbReference>
<evidence type="ECO:0000256" key="7">
    <source>
        <dbReference type="SAM" id="Phobius"/>
    </source>
</evidence>
<evidence type="ECO:0000256" key="5">
    <source>
        <dbReference type="ARBA" id="ARBA00022989"/>
    </source>
</evidence>
<evidence type="ECO:0000256" key="2">
    <source>
        <dbReference type="ARBA" id="ARBA00022448"/>
    </source>
</evidence>
<reference evidence="9 10" key="1">
    <citation type="submission" date="2019-11" db="EMBL/GenBank/DDBJ databases">
        <authorList>
            <person name="Cao P."/>
        </authorList>
    </citation>
    <scope>NUCLEOTIDE SEQUENCE [LARGE SCALE GENOMIC DNA]</scope>
    <source>
        <strain evidence="9 10">NEAU-AAG5</strain>
    </source>
</reference>
<feature type="transmembrane region" description="Helical" evidence="7">
    <location>
        <begin position="170"/>
        <end position="191"/>
    </location>
</feature>
<accession>A0A7K1L251</accession>
<name>A0A7K1L251_9ACTN</name>
<evidence type="ECO:0000256" key="1">
    <source>
        <dbReference type="ARBA" id="ARBA00004651"/>
    </source>
</evidence>
<sequence length="484" mass="48678">MERTASGPPSRTGPRLVLLAFTQLIIALDYNIVYVALPDITRTLGFTAASAQWVVSAYAVGLGGLLLFGGRAVDRLGARRMFMLGLVLYGAASLVGGLAPTAGALVAARAVQGAGGALLTPATLALIYRGFAEGPERNRALGAWGMAGSAGLAAGSLLGGVLTNYWGWEWVFFVNLPLAVGAAVAALRLLAADPPRTSGLGGFDLPGAVLATAGSVLLVFGLASAPEHGWTSLRAAGALAAGVALMGVLLAVESRTRDPLIPLRLLRNRSLVTTMVVIAMFQGTLGGGYYVLTSYLQPVLGYSVLEAGLSFLPLTVVCMAAAVRLAPAMLGRWGVRTTLSIGMFGAAAGIAVLVAGMPSGGGFWTLVPGSVLWGTFGGVAFVSLFVSAGAGTAPHEQGVASGLATTAKEVGGAMGLAVFVALATTGLRAAPAASDVLDGLHTAGWVAAAVTAAGGFIALALKIPAANTAPREESDSAILEEVTP</sequence>
<evidence type="ECO:0000259" key="8">
    <source>
        <dbReference type="PROSITE" id="PS50850"/>
    </source>
</evidence>
<evidence type="ECO:0000313" key="9">
    <source>
        <dbReference type="EMBL" id="MUN38510.1"/>
    </source>
</evidence>
<feature type="transmembrane region" description="Helical" evidence="7">
    <location>
        <begin position="81"/>
        <end position="100"/>
    </location>
</feature>
<evidence type="ECO:0000256" key="6">
    <source>
        <dbReference type="ARBA" id="ARBA00023136"/>
    </source>
</evidence>
<feature type="transmembrane region" description="Helical" evidence="7">
    <location>
        <begin position="410"/>
        <end position="430"/>
    </location>
</feature>
<dbReference type="CDD" id="cd17321">
    <property type="entry name" value="MFS_MMR_MDR_like"/>
    <property type="match status" value="1"/>
</dbReference>
<protein>
    <submittedName>
        <fullName evidence="9">MFS transporter</fullName>
    </submittedName>
</protein>
<feature type="domain" description="Major facilitator superfamily (MFS) profile" evidence="8">
    <location>
        <begin position="15"/>
        <end position="466"/>
    </location>
</feature>
<dbReference type="Proteomes" id="UP000432015">
    <property type="component" value="Unassembled WGS sequence"/>
</dbReference>
<comment type="subcellular location">
    <subcellularLocation>
        <location evidence="1">Cell membrane</location>
        <topology evidence="1">Multi-pass membrane protein</topology>
    </subcellularLocation>
</comment>